<feature type="non-terminal residue" evidence="1">
    <location>
        <position position="1"/>
    </location>
</feature>
<name>A0A699KKT0_TANCI</name>
<protein>
    <submittedName>
        <fullName evidence="1">Uncharacterized protein</fullName>
    </submittedName>
</protein>
<organism evidence="1">
    <name type="scientific">Tanacetum cinerariifolium</name>
    <name type="common">Dalmatian daisy</name>
    <name type="synonym">Chrysanthemum cinerariifolium</name>
    <dbReference type="NCBI Taxonomy" id="118510"/>
    <lineage>
        <taxon>Eukaryota</taxon>
        <taxon>Viridiplantae</taxon>
        <taxon>Streptophyta</taxon>
        <taxon>Embryophyta</taxon>
        <taxon>Tracheophyta</taxon>
        <taxon>Spermatophyta</taxon>
        <taxon>Magnoliopsida</taxon>
        <taxon>eudicotyledons</taxon>
        <taxon>Gunneridae</taxon>
        <taxon>Pentapetalae</taxon>
        <taxon>asterids</taxon>
        <taxon>campanulids</taxon>
        <taxon>Asterales</taxon>
        <taxon>Asteraceae</taxon>
        <taxon>Asteroideae</taxon>
        <taxon>Anthemideae</taxon>
        <taxon>Anthemidinae</taxon>
        <taxon>Tanacetum</taxon>
    </lineage>
</organism>
<evidence type="ECO:0000313" key="1">
    <source>
        <dbReference type="EMBL" id="GFA94816.1"/>
    </source>
</evidence>
<accession>A0A699KKT0</accession>
<dbReference type="EMBL" id="BKCJ010520013">
    <property type="protein sequence ID" value="GFA94816.1"/>
    <property type="molecule type" value="Genomic_DNA"/>
</dbReference>
<gene>
    <name evidence="1" type="ORF">Tci_666788</name>
</gene>
<proteinExistence type="predicted"/>
<sequence>ISWDCHGGSGGGGYNRPNGCDLMVFCSGRRWGRVLQRFGGKGAGKMYSGLSV</sequence>
<comment type="caution">
    <text evidence="1">The sequence shown here is derived from an EMBL/GenBank/DDBJ whole genome shotgun (WGS) entry which is preliminary data.</text>
</comment>
<dbReference type="AlphaFoldDB" id="A0A699KKT0"/>
<reference evidence="1" key="1">
    <citation type="journal article" date="2019" name="Sci. Rep.">
        <title>Draft genome of Tanacetum cinerariifolium, the natural source of mosquito coil.</title>
        <authorList>
            <person name="Yamashiro T."/>
            <person name="Shiraishi A."/>
            <person name="Satake H."/>
            <person name="Nakayama K."/>
        </authorList>
    </citation>
    <scope>NUCLEOTIDE SEQUENCE</scope>
</reference>